<dbReference type="GO" id="GO:0005200">
    <property type="term" value="F:structural constituent of cytoskeleton"/>
    <property type="evidence" value="ECO:0007669"/>
    <property type="project" value="InterPro"/>
</dbReference>
<keyword evidence="6 14" id="KW-0493">Microtubule</keyword>
<dbReference type="GO" id="GO:0030030">
    <property type="term" value="P:cell projection organization"/>
    <property type="evidence" value="ECO:0007669"/>
    <property type="project" value="UniProtKB-KW"/>
</dbReference>
<evidence type="ECO:0000256" key="8">
    <source>
        <dbReference type="ARBA" id="ARBA00022794"/>
    </source>
</evidence>
<evidence type="ECO:0000256" key="5">
    <source>
        <dbReference type="ARBA" id="ARBA00014184"/>
    </source>
</evidence>
<dbReference type="Pfam" id="PF00091">
    <property type="entry name" value="Tubulin"/>
    <property type="match status" value="1"/>
</dbReference>
<evidence type="ECO:0000313" key="17">
    <source>
        <dbReference type="Proteomes" id="UP001165289"/>
    </source>
</evidence>
<keyword evidence="7 14" id="KW-0547">Nucleotide-binding</keyword>
<evidence type="ECO:0000256" key="13">
    <source>
        <dbReference type="ARBA" id="ARBA00046149"/>
    </source>
</evidence>
<gene>
    <name evidence="16" type="ORF">LOD99_8117</name>
</gene>
<name>A0AAV7JJB1_9METZ</name>
<dbReference type="PROSITE" id="PS00227">
    <property type="entry name" value="TUBULIN"/>
    <property type="match status" value="1"/>
</dbReference>
<comment type="caution">
    <text evidence="16">The sequence shown here is derived from an EMBL/GenBank/DDBJ whole genome shotgun (WGS) entry which is preliminary data.</text>
</comment>
<dbReference type="SUPFAM" id="SSF52490">
    <property type="entry name" value="Tubulin nucleotide-binding domain-like"/>
    <property type="match status" value="1"/>
</dbReference>
<evidence type="ECO:0000256" key="10">
    <source>
        <dbReference type="ARBA" id="ARBA00023242"/>
    </source>
</evidence>
<evidence type="ECO:0000256" key="9">
    <source>
        <dbReference type="ARBA" id="ARBA00023134"/>
    </source>
</evidence>
<sequence length="240" mass="27241">MSLVCIQVGQCGNQVGQAFLNCIHEDAKRANERGKSLYAQTSLQRFFRPFSTQEYNTPCARAVLVDTESKAVQQMYRHVHKHSSWSYPESKDESFIKHGSGNNWALGYYTNGPTMLPHVMENVRREVERCDCLEGFITFMSGAGGTGSGLGSLVSEALRDEYTRKYRMSQLIWPHMSSRDVIIQDYNLIFTLASLYRSSDGILTIQNDHVHSICSRVLGLKDFSLPDMNQVIYNYILMNG</sequence>
<dbReference type="InterPro" id="IPR017975">
    <property type="entry name" value="Tubulin_CS"/>
</dbReference>
<evidence type="ECO:0000256" key="14">
    <source>
        <dbReference type="RuleBase" id="RU000352"/>
    </source>
</evidence>
<evidence type="ECO:0000256" key="12">
    <source>
        <dbReference type="ARBA" id="ARBA00030594"/>
    </source>
</evidence>
<accession>A0AAV7JJB1</accession>
<evidence type="ECO:0000256" key="6">
    <source>
        <dbReference type="ARBA" id="ARBA00022701"/>
    </source>
</evidence>
<dbReference type="PRINTS" id="PR01224">
    <property type="entry name" value="DELTATUBULIN"/>
</dbReference>
<dbReference type="Gene3D" id="3.40.50.1440">
    <property type="entry name" value="Tubulin/FtsZ, GTPase domain"/>
    <property type="match status" value="1"/>
</dbReference>
<dbReference type="InterPro" id="IPR000217">
    <property type="entry name" value="Tubulin"/>
</dbReference>
<dbReference type="GO" id="GO:0007017">
    <property type="term" value="P:microtubule-based process"/>
    <property type="evidence" value="ECO:0007669"/>
    <property type="project" value="InterPro"/>
</dbReference>
<dbReference type="GO" id="GO:0005874">
    <property type="term" value="C:microtubule"/>
    <property type="evidence" value="ECO:0007669"/>
    <property type="project" value="UniProtKB-KW"/>
</dbReference>
<dbReference type="GO" id="GO:0005814">
    <property type="term" value="C:centriole"/>
    <property type="evidence" value="ECO:0007669"/>
    <property type="project" value="UniProtKB-SubCell"/>
</dbReference>
<comment type="similarity">
    <text evidence="4 14">Belongs to the tubulin family.</text>
</comment>
<dbReference type="GO" id="GO:0005929">
    <property type="term" value="C:cilium"/>
    <property type="evidence" value="ECO:0007669"/>
    <property type="project" value="UniProtKB-SubCell"/>
</dbReference>
<keyword evidence="8" id="KW-0970">Cilium biogenesis/degradation</keyword>
<evidence type="ECO:0000313" key="16">
    <source>
        <dbReference type="EMBL" id="KAI6648485.1"/>
    </source>
</evidence>
<dbReference type="PANTHER" id="PTHR11588">
    <property type="entry name" value="TUBULIN"/>
    <property type="match status" value="1"/>
</dbReference>
<keyword evidence="10" id="KW-0539">Nucleus</keyword>
<evidence type="ECO:0000256" key="4">
    <source>
        <dbReference type="ARBA" id="ARBA00009636"/>
    </source>
</evidence>
<organism evidence="16 17">
    <name type="scientific">Oopsacas minuta</name>
    <dbReference type="NCBI Taxonomy" id="111878"/>
    <lineage>
        <taxon>Eukaryota</taxon>
        <taxon>Metazoa</taxon>
        <taxon>Porifera</taxon>
        <taxon>Hexactinellida</taxon>
        <taxon>Hexasterophora</taxon>
        <taxon>Lyssacinosida</taxon>
        <taxon>Leucopsacidae</taxon>
        <taxon>Oopsacas</taxon>
    </lineage>
</organism>
<dbReference type="EMBL" id="JAKMXF010000330">
    <property type="protein sequence ID" value="KAI6648485.1"/>
    <property type="molecule type" value="Genomic_DNA"/>
</dbReference>
<evidence type="ECO:0000256" key="2">
    <source>
        <dbReference type="ARBA" id="ARBA00004123"/>
    </source>
</evidence>
<dbReference type="PRINTS" id="PR01161">
    <property type="entry name" value="TUBULIN"/>
</dbReference>
<reference evidence="16 17" key="1">
    <citation type="journal article" date="2023" name="BMC Biol.">
        <title>The compact genome of the sponge Oopsacas minuta (Hexactinellida) is lacking key metazoan core genes.</title>
        <authorList>
            <person name="Santini S."/>
            <person name="Schenkelaars Q."/>
            <person name="Jourda C."/>
            <person name="Duchesne M."/>
            <person name="Belahbib H."/>
            <person name="Rocher C."/>
            <person name="Selva M."/>
            <person name="Riesgo A."/>
            <person name="Vervoort M."/>
            <person name="Leys S.P."/>
            <person name="Kodjabachian L."/>
            <person name="Le Bivic A."/>
            <person name="Borchiellini C."/>
            <person name="Claverie J.M."/>
            <person name="Renard E."/>
        </authorList>
    </citation>
    <scope>NUCLEOTIDE SEQUENCE [LARGE SCALE GENOMIC DNA]</scope>
    <source>
        <strain evidence="16">SPO-2</strain>
    </source>
</reference>
<dbReference type="InterPro" id="IPR002967">
    <property type="entry name" value="Delta_tubulin"/>
</dbReference>
<proteinExistence type="inferred from homology"/>
<dbReference type="InterPro" id="IPR003008">
    <property type="entry name" value="Tubulin_FtsZ_GTPase"/>
</dbReference>
<dbReference type="SMART" id="SM00864">
    <property type="entry name" value="Tubulin"/>
    <property type="match status" value="1"/>
</dbReference>
<keyword evidence="17" id="KW-1185">Reference proteome</keyword>
<dbReference type="InterPro" id="IPR036525">
    <property type="entry name" value="Tubulin/FtsZ_GTPase_sf"/>
</dbReference>
<comment type="subcellular location">
    <subcellularLocation>
        <location evidence="3">Cell projection</location>
        <location evidence="3">Cilium</location>
    </subcellularLocation>
    <subcellularLocation>
        <location evidence="1">Cytoplasm</location>
        <location evidence="1">Cytoskeleton</location>
        <location evidence="1">Microtubule organizing center</location>
        <location evidence="1">Centrosome</location>
        <location evidence="1">Centriole</location>
    </subcellularLocation>
    <subcellularLocation>
        <location evidence="2">Nucleus</location>
    </subcellularLocation>
</comment>
<evidence type="ECO:0000256" key="3">
    <source>
        <dbReference type="ARBA" id="ARBA00004138"/>
    </source>
</evidence>
<protein>
    <recommendedName>
        <fullName evidence="5">Tubulin delta chain</fullName>
    </recommendedName>
    <alternativeName>
        <fullName evidence="12">Delta-tubulin</fullName>
    </alternativeName>
</protein>
<comment type="function">
    <text evidence="13">Acts as a positive regulator of hedgehog signaling and regulates ciliary function.</text>
</comment>
<keyword evidence="9 14" id="KW-0342">GTP-binding</keyword>
<dbReference type="Proteomes" id="UP001165289">
    <property type="component" value="Unassembled WGS sequence"/>
</dbReference>
<evidence type="ECO:0000259" key="15">
    <source>
        <dbReference type="SMART" id="SM00864"/>
    </source>
</evidence>
<evidence type="ECO:0000256" key="1">
    <source>
        <dbReference type="ARBA" id="ARBA00004114"/>
    </source>
</evidence>
<feature type="domain" description="Tubulin/FtsZ GTPase" evidence="15">
    <location>
        <begin position="61"/>
        <end position="240"/>
    </location>
</feature>
<evidence type="ECO:0000256" key="11">
    <source>
        <dbReference type="ARBA" id="ARBA00023273"/>
    </source>
</evidence>
<dbReference type="GO" id="GO:0005525">
    <property type="term" value="F:GTP binding"/>
    <property type="evidence" value="ECO:0007669"/>
    <property type="project" value="UniProtKB-UniRule"/>
</dbReference>
<keyword evidence="11" id="KW-0966">Cell projection</keyword>
<dbReference type="AlphaFoldDB" id="A0AAV7JJB1"/>
<dbReference type="GO" id="GO:0005634">
    <property type="term" value="C:nucleus"/>
    <property type="evidence" value="ECO:0007669"/>
    <property type="project" value="UniProtKB-SubCell"/>
</dbReference>
<evidence type="ECO:0000256" key="7">
    <source>
        <dbReference type="ARBA" id="ARBA00022741"/>
    </source>
</evidence>